<gene>
    <name evidence="3" type="ORF">HIM_08622</name>
</gene>
<protein>
    <submittedName>
        <fullName evidence="3">Uncharacterized protein</fullName>
    </submittedName>
</protein>
<evidence type="ECO:0000256" key="1">
    <source>
        <dbReference type="SAM" id="MobiDB-lite"/>
    </source>
</evidence>
<dbReference type="OrthoDB" id="10577580at2759"/>
<organism evidence="3 4">
    <name type="scientific">Hirsutella minnesotensis 3608</name>
    <dbReference type="NCBI Taxonomy" id="1043627"/>
    <lineage>
        <taxon>Eukaryota</taxon>
        <taxon>Fungi</taxon>
        <taxon>Dikarya</taxon>
        <taxon>Ascomycota</taxon>
        <taxon>Pezizomycotina</taxon>
        <taxon>Sordariomycetes</taxon>
        <taxon>Hypocreomycetidae</taxon>
        <taxon>Hypocreales</taxon>
        <taxon>Ophiocordycipitaceae</taxon>
        <taxon>Hirsutella</taxon>
    </lineage>
</organism>
<feature type="signal peptide" evidence="2">
    <location>
        <begin position="1"/>
        <end position="22"/>
    </location>
</feature>
<proteinExistence type="predicted"/>
<keyword evidence="2" id="KW-0732">Signal</keyword>
<feature type="compositionally biased region" description="Low complexity" evidence="1">
    <location>
        <begin position="61"/>
        <end position="84"/>
    </location>
</feature>
<evidence type="ECO:0000313" key="3">
    <source>
        <dbReference type="EMBL" id="KJZ71994.1"/>
    </source>
</evidence>
<name>A0A0F8A3K6_9HYPO</name>
<keyword evidence="4" id="KW-1185">Reference proteome</keyword>
<dbReference type="AlphaFoldDB" id="A0A0F8A3K6"/>
<evidence type="ECO:0000256" key="2">
    <source>
        <dbReference type="SAM" id="SignalP"/>
    </source>
</evidence>
<evidence type="ECO:0000313" key="4">
    <source>
        <dbReference type="Proteomes" id="UP000054481"/>
    </source>
</evidence>
<reference evidence="3 4" key="1">
    <citation type="journal article" date="2014" name="Genome Biol. Evol.">
        <title>Comparative genomics and transcriptomics analyses reveal divergent lifestyle features of nematode endoparasitic fungus Hirsutella minnesotensis.</title>
        <authorList>
            <person name="Lai Y."/>
            <person name="Liu K."/>
            <person name="Zhang X."/>
            <person name="Zhang X."/>
            <person name="Li K."/>
            <person name="Wang N."/>
            <person name="Shu C."/>
            <person name="Wu Y."/>
            <person name="Wang C."/>
            <person name="Bushley K.E."/>
            <person name="Xiang M."/>
            <person name="Liu X."/>
        </authorList>
    </citation>
    <scope>NUCLEOTIDE SEQUENCE [LARGE SCALE GENOMIC DNA]</scope>
    <source>
        <strain evidence="3 4">3608</strain>
    </source>
</reference>
<dbReference type="Proteomes" id="UP000054481">
    <property type="component" value="Unassembled WGS sequence"/>
</dbReference>
<feature type="region of interest" description="Disordered" evidence="1">
    <location>
        <begin position="54"/>
        <end position="185"/>
    </location>
</feature>
<feature type="chain" id="PRO_5002526811" evidence="2">
    <location>
        <begin position="23"/>
        <end position="185"/>
    </location>
</feature>
<sequence>MKSTSVIAGILVAGLASAMVASDRNTSRALDRRAAGDKNLPICNGKSAFDIPGETCQESDTGAAKPAAGKNKATAAKPAANNKNLPLCNGKSAFDIPGETCQESDTGAAKPAAGKNKATAAKPAANNKNLPICNGKSAFDIPGENCRNPDTSAAGKTAKNGTSAKKPQPGTLVTRPNGSKRPTVA</sequence>
<feature type="compositionally biased region" description="Low complexity" evidence="1">
    <location>
        <begin position="106"/>
        <end position="129"/>
    </location>
</feature>
<accession>A0A0F8A3K6</accession>
<dbReference type="EMBL" id="KQ030555">
    <property type="protein sequence ID" value="KJZ71994.1"/>
    <property type="molecule type" value="Genomic_DNA"/>
</dbReference>